<feature type="compositionally biased region" description="Basic and acidic residues" evidence="1">
    <location>
        <begin position="292"/>
        <end position="308"/>
    </location>
</feature>
<organism evidence="3 4">
    <name type="scientific">Carpinus fangiana</name>
    <dbReference type="NCBI Taxonomy" id="176857"/>
    <lineage>
        <taxon>Eukaryota</taxon>
        <taxon>Viridiplantae</taxon>
        <taxon>Streptophyta</taxon>
        <taxon>Embryophyta</taxon>
        <taxon>Tracheophyta</taxon>
        <taxon>Spermatophyta</taxon>
        <taxon>Magnoliopsida</taxon>
        <taxon>eudicotyledons</taxon>
        <taxon>Gunneridae</taxon>
        <taxon>Pentapetalae</taxon>
        <taxon>rosids</taxon>
        <taxon>fabids</taxon>
        <taxon>Fagales</taxon>
        <taxon>Betulaceae</taxon>
        <taxon>Carpinus</taxon>
    </lineage>
</organism>
<feature type="domain" description="DUF7726" evidence="2">
    <location>
        <begin position="96"/>
        <end position="163"/>
    </location>
</feature>
<comment type="caution">
    <text evidence="3">The sequence shown here is derived from an EMBL/GenBank/DDBJ whole genome shotgun (WGS) entry which is preliminary data.</text>
</comment>
<feature type="region of interest" description="Disordered" evidence="1">
    <location>
        <begin position="15"/>
        <end position="81"/>
    </location>
</feature>
<dbReference type="OrthoDB" id="2592504at2759"/>
<accession>A0A5N6KWQ2</accession>
<feature type="region of interest" description="Disordered" evidence="1">
    <location>
        <begin position="162"/>
        <end position="187"/>
    </location>
</feature>
<keyword evidence="4" id="KW-1185">Reference proteome</keyword>
<gene>
    <name evidence="3" type="ORF">FH972_023181</name>
</gene>
<proteinExistence type="predicted"/>
<evidence type="ECO:0000313" key="4">
    <source>
        <dbReference type="Proteomes" id="UP000327013"/>
    </source>
</evidence>
<protein>
    <recommendedName>
        <fullName evidence="2">DUF7726 domain-containing protein</fullName>
    </recommendedName>
</protein>
<evidence type="ECO:0000313" key="3">
    <source>
        <dbReference type="EMBL" id="KAB8346135.1"/>
    </source>
</evidence>
<dbReference type="AlphaFoldDB" id="A0A5N6KWQ2"/>
<feature type="compositionally biased region" description="Polar residues" evidence="1">
    <location>
        <begin position="56"/>
        <end position="65"/>
    </location>
</feature>
<feature type="region of interest" description="Disordered" evidence="1">
    <location>
        <begin position="292"/>
        <end position="311"/>
    </location>
</feature>
<dbReference type="EMBL" id="VIBQ01000013">
    <property type="protein sequence ID" value="KAB8346135.1"/>
    <property type="molecule type" value="Genomic_DNA"/>
</dbReference>
<reference evidence="3 4" key="1">
    <citation type="submission" date="2019-06" db="EMBL/GenBank/DDBJ databases">
        <title>A chromosomal-level reference genome of Carpinus fangiana (Coryloideae, Betulaceae).</title>
        <authorList>
            <person name="Yang X."/>
            <person name="Wang Z."/>
            <person name="Zhang L."/>
            <person name="Hao G."/>
            <person name="Liu J."/>
            <person name="Yang Y."/>
        </authorList>
    </citation>
    <scope>NUCLEOTIDE SEQUENCE [LARGE SCALE GENOMIC DNA]</scope>
    <source>
        <strain evidence="3">Cfa_2016G</strain>
        <tissue evidence="3">Leaf</tissue>
    </source>
</reference>
<dbReference type="Proteomes" id="UP000327013">
    <property type="component" value="Unassembled WGS sequence"/>
</dbReference>
<name>A0A5N6KWQ2_9ROSI</name>
<dbReference type="PANTHER" id="PTHR42339">
    <property type="entry name" value="HISTONE H1"/>
    <property type="match status" value="1"/>
</dbReference>
<sequence length="337" mass="37654">MRYLIAMVDTTTSPNAKERGVLEDITGNKQNETQSTTSNSAHNEQNQDNVGPAKSKQGTKGADSNSIEEDPRRYVPMDELPEYPSLDYAPMQDHLKPNNVRTKLRRLLDSGAVTQTKLLQDFQVSANSFRNFMGHSDQMGGMGTDTYLIAYEYFCRRDLAGLKDPNPNAKKRKSDSTDAPASKKTKKSGSALDVNLADITLADEETREVACYDLPREVRRKINAHLKSGVTQADLLRQLTALNGGKKLQSKQLNDFRAFRTPDGGNMSAIYYTAYIYFEKLRIKEGKPKSSHRLDVEAEHPGGFDRSRQGPSAARFFIGRNETVSVDSMGKPVFHSY</sequence>
<dbReference type="PANTHER" id="PTHR42339:SF1">
    <property type="entry name" value="HISTONE H1"/>
    <property type="match status" value="1"/>
</dbReference>
<feature type="domain" description="DUF7726" evidence="2">
    <location>
        <begin position="212"/>
        <end position="287"/>
    </location>
</feature>
<evidence type="ECO:0000256" key="1">
    <source>
        <dbReference type="SAM" id="MobiDB-lite"/>
    </source>
</evidence>
<dbReference type="Pfam" id="PF24852">
    <property type="entry name" value="DUF7726"/>
    <property type="match status" value="2"/>
</dbReference>
<evidence type="ECO:0000259" key="2">
    <source>
        <dbReference type="Pfam" id="PF24852"/>
    </source>
</evidence>
<feature type="compositionally biased region" description="Polar residues" evidence="1">
    <location>
        <begin position="27"/>
        <end position="49"/>
    </location>
</feature>
<dbReference type="InterPro" id="IPR056143">
    <property type="entry name" value="DUF7726"/>
</dbReference>